<evidence type="ECO:0000256" key="6">
    <source>
        <dbReference type="ARBA" id="ARBA00022857"/>
    </source>
</evidence>
<dbReference type="InterPro" id="IPR032976">
    <property type="entry name" value="YJEFN_prot_NAXE-like"/>
</dbReference>
<comment type="caution">
    <text evidence="10">Lacks conserved residue(s) required for the propagation of feature annotation.</text>
</comment>
<keyword evidence="8 10" id="KW-0520">NAD</keyword>
<dbReference type="GO" id="GO:0000166">
    <property type="term" value="F:nucleotide binding"/>
    <property type="evidence" value="ECO:0007669"/>
    <property type="project" value="UniProtKB-KW"/>
</dbReference>
<dbReference type="EC" id="5.1.99.6" evidence="3 10"/>
<evidence type="ECO:0000256" key="2">
    <source>
        <dbReference type="ARBA" id="ARBA00000909"/>
    </source>
</evidence>
<feature type="binding site" evidence="10">
    <location>
        <position position="90"/>
    </location>
    <ligand>
        <name>K(+)</name>
        <dbReference type="ChEBI" id="CHEBI:29103"/>
    </ligand>
</feature>
<dbReference type="Gene3D" id="3.40.50.10260">
    <property type="entry name" value="YjeF N-terminal domain"/>
    <property type="match status" value="1"/>
</dbReference>
<evidence type="ECO:0000256" key="9">
    <source>
        <dbReference type="ARBA" id="ARBA00023235"/>
    </source>
</evidence>
<comment type="similarity">
    <text evidence="10">Belongs to the NnrE/AIBP family.</text>
</comment>
<dbReference type="PROSITE" id="PS51385">
    <property type="entry name" value="YJEF_N"/>
    <property type="match status" value="1"/>
</dbReference>
<keyword evidence="5 10" id="KW-0547">Nucleotide-binding</keyword>
<comment type="function">
    <text evidence="10">Catalyzes the epimerization of the S- and R-forms of NAD(P)HX, a damaged form of NAD(P)H that is a result of enzymatic or heat-dependent hydration. This is a prerequisite for the S-specific NAD(P)H-hydrate dehydratase to allow the repair of both epimers of NAD(P)HX.</text>
</comment>
<evidence type="ECO:0000256" key="3">
    <source>
        <dbReference type="ARBA" id="ARBA00012228"/>
    </source>
</evidence>
<sequence>MKDLRLKCNITSLICSPNSSMSSPRLIPSARMLHYLNQIEAINLDKDLFNQCSFSVEQLMELAGLSCASSILEVFPKAKHVLVVSGPGNNGGDGLVCARHLKIFGYQPEVYYPKPTSNTLYRNLIEQCKHFEIPIITSCPPLEDLNLKYSLVIDALFGFSFKPPVRQEFQEIMQKLYQTSTPCCSIDIPSGWDVETGPCGKEYLKPEMLISLTAPKICAKYFQGKYHYLAGRFIPPAIAIKYKLTYMSRYTSSFSYLNVGDIQDLNSGVQ</sequence>
<comment type="cofactor">
    <cofactor evidence="10">
        <name>K(+)</name>
        <dbReference type="ChEBI" id="CHEBI:29103"/>
    </cofactor>
    <text evidence="10">Binds 1 potassium ion per subunit.</text>
</comment>
<feature type="binding site" evidence="10">
    <location>
        <position position="154"/>
    </location>
    <ligand>
        <name>K(+)</name>
        <dbReference type="ChEBI" id="CHEBI:29103"/>
    </ligand>
</feature>
<keyword evidence="7 10" id="KW-0630">Potassium</keyword>
<evidence type="ECO:0000256" key="1">
    <source>
        <dbReference type="ARBA" id="ARBA00000013"/>
    </source>
</evidence>
<protein>
    <recommendedName>
        <fullName evidence="3 10">NAD(P)H-hydrate epimerase</fullName>
        <ecNumber evidence="3 10">5.1.99.6</ecNumber>
    </recommendedName>
    <alternativeName>
        <fullName evidence="10">NAD(P)HX epimerase</fullName>
    </alternativeName>
</protein>
<keyword evidence="9 10" id="KW-0413">Isomerase</keyword>
<feature type="binding site" evidence="10">
    <location>
        <position position="190"/>
    </location>
    <ligand>
        <name>K(+)</name>
        <dbReference type="ChEBI" id="CHEBI:29103"/>
    </ligand>
</feature>
<proteinExistence type="evidence at transcript level"/>
<comment type="catalytic activity">
    <reaction evidence="2 10">
        <text>(6R)-NADPHX = (6S)-NADPHX</text>
        <dbReference type="Rhea" id="RHEA:32227"/>
        <dbReference type="ChEBI" id="CHEBI:64076"/>
        <dbReference type="ChEBI" id="CHEBI:64077"/>
        <dbReference type="EC" id="5.1.99.6"/>
    </reaction>
</comment>
<evidence type="ECO:0000259" key="11">
    <source>
        <dbReference type="PROSITE" id="PS51385"/>
    </source>
</evidence>
<feature type="binding site" evidence="10">
    <location>
        <position position="187"/>
    </location>
    <ligand>
        <name>(6S)-NADPHX</name>
        <dbReference type="ChEBI" id="CHEBI:64076"/>
    </ligand>
</feature>
<dbReference type="InterPro" id="IPR036652">
    <property type="entry name" value="YjeF_N_dom_sf"/>
</dbReference>
<feature type="binding site" evidence="10">
    <location>
        <begin position="89"/>
        <end position="93"/>
    </location>
    <ligand>
        <name>(6S)-NADPHX</name>
        <dbReference type="ChEBI" id="CHEBI:64076"/>
    </ligand>
</feature>
<gene>
    <name evidence="12" type="primary">EOG090X0AXR</name>
</gene>
<evidence type="ECO:0000313" key="12">
    <source>
        <dbReference type="EMBL" id="SVE92574.1"/>
    </source>
</evidence>
<keyword evidence="6" id="KW-0521">NADP</keyword>
<evidence type="ECO:0000256" key="8">
    <source>
        <dbReference type="ARBA" id="ARBA00023027"/>
    </source>
</evidence>
<feature type="binding site" evidence="10">
    <location>
        <begin position="158"/>
        <end position="164"/>
    </location>
    <ligand>
        <name>(6S)-NADPHX</name>
        <dbReference type="ChEBI" id="CHEBI:64076"/>
    </ligand>
</feature>
<dbReference type="SUPFAM" id="SSF64153">
    <property type="entry name" value="YjeF N-terminal domain-like"/>
    <property type="match status" value="1"/>
</dbReference>
<evidence type="ECO:0000256" key="4">
    <source>
        <dbReference type="ARBA" id="ARBA00022723"/>
    </source>
</evidence>
<dbReference type="GO" id="GO:0005739">
    <property type="term" value="C:mitochondrion"/>
    <property type="evidence" value="ECO:0007669"/>
    <property type="project" value="TreeGrafter"/>
</dbReference>
<dbReference type="PANTHER" id="PTHR13232:SF10">
    <property type="entry name" value="NAD(P)H-HYDRATE EPIMERASE"/>
    <property type="match status" value="1"/>
</dbReference>
<dbReference type="EMBL" id="LR022955">
    <property type="protein sequence ID" value="SVE92574.1"/>
    <property type="molecule type" value="mRNA"/>
</dbReference>
<evidence type="ECO:0000256" key="10">
    <source>
        <dbReference type="HAMAP-Rule" id="MF_03159"/>
    </source>
</evidence>
<keyword evidence="4 10" id="KW-0479">Metal-binding</keyword>
<dbReference type="PANTHER" id="PTHR13232">
    <property type="entry name" value="NAD(P)H-HYDRATE EPIMERASE"/>
    <property type="match status" value="1"/>
</dbReference>
<name>A0A4Y7NIY0_9CRUS</name>
<evidence type="ECO:0000256" key="5">
    <source>
        <dbReference type="ARBA" id="ARBA00022741"/>
    </source>
</evidence>
<dbReference type="NCBIfam" id="TIGR00197">
    <property type="entry name" value="yjeF_nterm"/>
    <property type="match status" value="1"/>
</dbReference>
<feature type="domain" description="YjeF N-terminal" evidence="11">
    <location>
        <begin position="41"/>
        <end position="246"/>
    </location>
</feature>
<reference evidence="12" key="1">
    <citation type="submission" date="2018-08" db="EMBL/GenBank/DDBJ databases">
        <authorList>
            <person name="Cornetti L."/>
        </authorList>
    </citation>
    <scope>NUCLEOTIDE SEQUENCE</scope>
    <source>
        <strain evidence="12">CH-H-2</strain>
    </source>
</reference>
<dbReference type="HAMAP" id="MF_01966">
    <property type="entry name" value="NADHX_epimerase"/>
    <property type="match status" value="1"/>
</dbReference>
<dbReference type="GO" id="GO:0046872">
    <property type="term" value="F:metal ion binding"/>
    <property type="evidence" value="ECO:0007669"/>
    <property type="project" value="UniProtKB-KW"/>
</dbReference>
<comment type="catalytic activity">
    <reaction evidence="1 10">
        <text>(6R)-NADHX = (6S)-NADHX</text>
        <dbReference type="Rhea" id="RHEA:32215"/>
        <dbReference type="ChEBI" id="CHEBI:64074"/>
        <dbReference type="ChEBI" id="CHEBI:64075"/>
        <dbReference type="EC" id="5.1.99.6"/>
    </reaction>
</comment>
<accession>A0A4Y7NIY0</accession>
<dbReference type="InterPro" id="IPR004443">
    <property type="entry name" value="YjeF_N_dom"/>
</dbReference>
<dbReference type="Pfam" id="PF03853">
    <property type="entry name" value="YjeF_N"/>
    <property type="match status" value="1"/>
</dbReference>
<dbReference type="AlphaFoldDB" id="A0A4Y7NIY0"/>
<evidence type="ECO:0000256" key="7">
    <source>
        <dbReference type="ARBA" id="ARBA00022958"/>
    </source>
</evidence>
<organism evidence="12">
    <name type="scientific">Megafenestra aurita</name>
    <dbReference type="NCBI Taxonomy" id="2291010"/>
    <lineage>
        <taxon>Eukaryota</taxon>
        <taxon>Metazoa</taxon>
        <taxon>Ecdysozoa</taxon>
        <taxon>Arthropoda</taxon>
        <taxon>Crustacea</taxon>
        <taxon>Branchiopoda</taxon>
        <taxon>Diplostraca</taxon>
        <taxon>Cladocera</taxon>
        <taxon>Anomopoda</taxon>
        <taxon>Daphniidae</taxon>
        <taxon>Megafenestra</taxon>
    </lineage>
</organism>
<dbReference type="GO" id="GO:0052856">
    <property type="term" value="F:NAD(P)HX epimerase activity"/>
    <property type="evidence" value="ECO:0007669"/>
    <property type="project" value="UniProtKB-UniRule"/>
</dbReference>